<evidence type="ECO:0000313" key="2">
    <source>
        <dbReference type="Proteomes" id="UP000828390"/>
    </source>
</evidence>
<reference evidence="1" key="2">
    <citation type="submission" date="2020-11" db="EMBL/GenBank/DDBJ databases">
        <authorList>
            <person name="McCartney M.A."/>
            <person name="Auch B."/>
            <person name="Kono T."/>
            <person name="Mallez S."/>
            <person name="Becker A."/>
            <person name="Gohl D.M."/>
            <person name="Silverstein K.A.T."/>
            <person name="Koren S."/>
            <person name="Bechman K.B."/>
            <person name="Herman A."/>
            <person name="Abrahante J.E."/>
            <person name="Garbe J."/>
        </authorList>
    </citation>
    <scope>NUCLEOTIDE SEQUENCE</scope>
    <source>
        <strain evidence="1">Duluth1</strain>
        <tissue evidence="1">Whole animal</tissue>
    </source>
</reference>
<dbReference type="Proteomes" id="UP000828390">
    <property type="component" value="Unassembled WGS sequence"/>
</dbReference>
<proteinExistence type="predicted"/>
<comment type="caution">
    <text evidence="1">The sequence shown here is derived from an EMBL/GenBank/DDBJ whole genome shotgun (WGS) entry which is preliminary data.</text>
</comment>
<accession>A0A9D4DID4</accession>
<sequence length="94" mass="10720">MQFLLSWTSISQKLDGKKFDFMTETGVSLLLDSPALATYNATVNIQLMKGKRYKLRQTGVSLLLHSPALLTYNATSNIQLIKGKRYKWRRISPI</sequence>
<protein>
    <submittedName>
        <fullName evidence="1">Uncharacterized protein</fullName>
    </submittedName>
</protein>
<name>A0A9D4DID4_DREPO</name>
<keyword evidence="2" id="KW-1185">Reference proteome</keyword>
<gene>
    <name evidence="1" type="ORF">DPMN_183575</name>
</gene>
<reference evidence="1" key="1">
    <citation type="journal article" date="2019" name="bioRxiv">
        <title>The Genome of the Zebra Mussel, Dreissena polymorpha: A Resource for Invasive Species Research.</title>
        <authorList>
            <person name="McCartney M.A."/>
            <person name="Auch B."/>
            <person name="Kono T."/>
            <person name="Mallez S."/>
            <person name="Zhang Y."/>
            <person name="Obille A."/>
            <person name="Becker A."/>
            <person name="Abrahante J.E."/>
            <person name="Garbe J."/>
            <person name="Badalamenti J.P."/>
            <person name="Herman A."/>
            <person name="Mangelson H."/>
            <person name="Liachko I."/>
            <person name="Sullivan S."/>
            <person name="Sone E.D."/>
            <person name="Koren S."/>
            <person name="Silverstein K.A.T."/>
            <person name="Beckman K.B."/>
            <person name="Gohl D.M."/>
        </authorList>
    </citation>
    <scope>NUCLEOTIDE SEQUENCE</scope>
    <source>
        <strain evidence="1">Duluth1</strain>
        <tissue evidence="1">Whole animal</tissue>
    </source>
</reference>
<dbReference type="EMBL" id="JAIWYP010000010">
    <property type="protein sequence ID" value="KAH3749085.1"/>
    <property type="molecule type" value="Genomic_DNA"/>
</dbReference>
<dbReference type="AlphaFoldDB" id="A0A9D4DID4"/>
<evidence type="ECO:0000313" key="1">
    <source>
        <dbReference type="EMBL" id="KAH3749085.1"/>
    </source>
</evidence>
<organism evidence="1 2">
    <name type="scientific">Dreissena polymorpha</name>
    <name type="common">Zebra mussel</name>
    <name type="synonym">Mytilus polymorpha</name>
    <dbReference type="NCBI Taxonomy" id="45954"/>
    <lineage>
        <taxon>Eukaryota</taxon>
        <taxon>Metazoa</taxon>
        <taxon>Spiralia</taxon>
        <taxon>Lophotrochozoa</taxon>
        <taxon>Mollusca</taxon>
        <taxon>Bivalvia</taxon>
        <taxon>Autobranchia</taxon>
        <taxon>Heteroconchia</taxon>
        <taxon>Euheterodonta</taxon>
        <taxon>Imparidentia</taxon>
        <taxon>Neoheterodontei</taxon>
        <taxon>Myida</taxon>
        <taxon>Dreissenoidea</taxon>
        <taxon>Dreissenidae</taxon>
        <taxon>Dreissena</taxon>
    </lineage>
</organism>